<accession>A0ABD1XVY8</accession>
<evidence type="ECO:0000256" key="2">
    <source>
        <dbReference type="ARBA" id="ARBA00022517"/>
    </source>
</evidence>
<feature type="repeat" description="WD" evidence="7">
    <location>
        <begin position="288"/>
        <end position="329"/>
    </location>
</feature>
<dbReference type="SUPFAM" id="SSF50998">
    <property type="entry name" value="Quinoprotein alcohol dehydrogenase-like"/>
    <property type="match status" value="1"/>
</dbReference>
<dbReference type="InterPro" id="IPR036322">
    <property type="entry name" value="WD40_repeat_dom_sf"/>
</dbReference>
<comment type="subcellular location">
    <subcellularLocation>
        <location evidence="1">Nucleus</location>
        <location evidence="1">Nucleolus</location>
    </subcellularLocation>
</comment>
<feature type="region of interest" description="Disordered" evidence="8">
    <location>
        <begin position="257"/>
        <end position="278"/>
    </location>
</feature>
<evidence type="ECO:0000313" key="10">
    <source>
        <dbReference type="EMBL" id="KAL2613118.1"/>
    </source>
</evidence>
<feature type="repeat" description="WD" evidence="7">
    <location>
        <begin position="498"/>
        <end position="529"/>
    </location>
</feature>
<evidence type="ECO:0000256" key="3">
    <source>
        <dbReference type="ARBA" id="ARBA00022552"/>
    </source>
</evidence>
<evidence type="ECO:0000259" key="9">
    <source>
        <dbReference type="Pfam" id="PF23769"/>
    </source>
</evidence>
<evidence type="ECO:0000256" key="4">
    <source>
        <dbReference type="ARBA" id="ARBA00022574"/>
    </source>
</evidence>
<dbReference type="Gene3D" id="2.130.10.10">
    <property type="entry name" value="YVTN repeat-like/Quinoprotein amine dehydrogenase"/>
    <property type="match status" value="3"/>
</dbReference>
<dbReference type="InterPro" id="IPR011047">
    <property type="entry name" value="Quinoprotein_ADH-like_sf"/>
</dbReference>
<dbReference type="InterPro" id="IPR015943">
    <property type="entry name" value="WD40/YVTN_repeat-like_dom_sf"/>
</dbReference>
<dbReference type="AlphaFoldDB" id="A0ABD1XVY8"/>
<dbReference type="PANTHER" id="PTHR45176">
    <property type="entry name" value="TRANSDUCIN FAMILY PROTEIN / WD-40 REPEAT FAMILY PROTEIN-RELATED"/>
    <property type="match status" value="1"/>
</dbReference>
<dbReference type="InterPro" id="IPR057644">
    <property type="entry name" value="Beta-prop_WDR75_2nd"/>
</dbReference>
<feature type="repeat" description="WD" evidence="7">
    <location>
        <begin position="45"/>
        <end position="87"/>
    </location>
</feature>
<sequence>MVIRGGGSLVRYQPAFSNDGKRLLVCKSALVTVYSTATSLPVLHLSGHQDRVTTVIVVPVHITKDVSANLCYTASLDGTVRYWDFSTDGPAIRIFHVKRPIEYMVIPSLYRPRSEKEKGGELIAYVSIYWILEGRTPITHAVEGKKIDNIGRVKVFNLRAGRFINGTLIKTTLPQPLSVSSQGSFVATTFSRRVYVWRVPPIHTSHVKCITLTTLNHTKLCKVVTFDPSERVVSAGDHTGRILCWQSVGERRLDQIPKVKGGTPLPKGPKHSASGVRGNDDAESCTTYHWHSNAVRSLCFSADGTYLFSGGSEGTLVIWQPETGKQQYRPRLGGPLVYITQSPDPAVFAISCLDNTIKFINLGTSQVEKCFQGIKTYTPLPDSLKWISNTKVLLEPREDKLAFPTDNMGLQFYDAVRDWHTAEMQVAPRTYVGVDFNKDLTECGPSTYVTHVAFSGDGSIMATVDICLPEEDLGGTASLKIWERHGTLLKYTLSTVVNDPHGADITSIAYHPTKNLLITCSLDATFKIWVRSSDFRGEDDYETLTGWMCRSVGSYRRRQILAAAFSPDGTVLAVAAEELVTLWNPFTNGFLTSLAALPSPQKIRHLAFVHETKFLVSTSTEGKPRMTVWHLPSLSIRWSSPVYIEALAVDPRNPIFGVIALTGRPTENKEGYEDPVNRKSVVAVFNPEDPTPINAWSMREGHGGTLLFSSTNLHQEGDEGNKNEFAQKRDSCLVVVTGSREYVMLNPFNKKKEEEKPPKVPKIRPEGVSTRAAKWKKAREEGVSAYHALYANAAVPKVREAKDIVGMLASRPWGDLLNAPSHVLPPLTKISYAFLESLLKRREDT</sequence>
<dbReference type="PROSITE" id="PS50082">
    <property type="entry name" value="WD_REPEATS_2"/>
    <property type="match status" value="3"/>
</dbReference>
<feature type="domain" description="WD repeat-containing protein 75 second beta-propeller" evidence="9">
    <location>
        <begin position="394"/>
        <end position="660"/>
    </location>
</feature>
<keyword evidence="6" id="KW-0539">Nucleus</keyword>
<name>A0ABD1XVY8_9MARC</name>
<keyword evidence="3" id="KW-0698">rRNA processing</keyword>
<evidence type="ECO:0000256" key="7">
    <source>
        <dbReference type="PROSITE-ProRule" id="PRU00221"/>
    </source>
</evidence>
<dbReference type="EMBL" id="JBHFFA010000007">
    <property type="protein sequence ID" value="KAL2613118.1"/>
    <property type="molecule type" value="Genomic_DNA"/>
</dbReference>
<keyword evidence="11" id="KW-1185">Reference proteome</keyword>
<dbReference type="PROSITE" id="PS50294">
    <property type="entry name" value="WD_REPEATS_REGION"/>
    <property type="match status" value="2"/>
</dbReference>
<reference evidence="10 11" key="1">
    <citation type="submission" date="2024-09" db="EMBL/GenBank/DDBJ databases">
        <title>Chromosome-scale assembly of Riccia fluitans.</title>
        <authorList>
            <person name="Paukszto L."/>
            <person name="Sawicki J."/>
            <person name="Karawczyk K."/>
            <person name="Piernik-Szablinska J."/>
            <person name="Szczecinska M."/>
            <person name="Mazdziarz M."/>
        </authorList>
    </citation>
    <scope>NUCLEOTIDE SEQUENCE [LARGE SCALE GENOMIC DNA]</scope>
    <source>
        <strain evidence="10">Rf_01</strain>
        <tissue evidence="10">Aerial parts of the thallus</tissue>
    </source>
</reference>
<dbReference type="SMART" id="SM00320">
    <property type="entry name" value="WD40"/>
    <property type="match status" value="7"/>
</dbReference>
<dbReference type="InterPro" id="IPR001680">
    <property type="entry name" value="WD40_rpt"/>
</dbReference>
<evidence type="ECO:0000256" key="5">
    <source>
        <dbReference type="ARBA" id="ARBA00022737"/>
    </source>
</evidence>
<dbReference type="Pfam" id="PF23769">
    <property type="entry name" value="Beta-prop_WDR75_2nd"/>
    <property type="match status" value="1"/>
</dbReference>
<dbReference type="Pfam" id="PF23869">
    <property type="entry name" value="Beta-prop_WDR75_1st"/>
    <property type="match status" value="2"/>
</dbReference>
<evidence type="ECO:0000256" key="1">
    <source>
        <dbReference type="ARBA" id="ARBA00004604"/>
    </source>
</evidence>
<protein>
    <recommendedName>
        <fullName evidence="9">WD repeat-containing protein 75 second beta-propeller domain-containing protein</fullName>
    </recommendedName>
</protein>
<proteinExistence type="predicted"/>
<organism evidence="10 11">
    <name type="scientific">Riccia fluitans</name>
    <dbReference type="NCBI Taxonomy" id="41844"/>
    <lineage>
        <taxon>Eukaryota</taxon>
        <taxon>Viridiplantae</taxon>
        <taxon>Streptophyta</taxon>
        <taxon>Embryophyta</taxon>
        <taxon>Marchantiophyta</taxon>
        <taxon>Marchantiopsida</taxon>
        <taxon>Marchantiidae</taxon>
        <taxon>Marchantiales</taxon>
        <taxon>Ricciaceae</taxon>
        <taxon>Riccia</taxon>
    </lineage>
</organism>
<keyword evidence="2" id="KW-0690">Ribosome biogenesis</keyword>
<evidence type="ECO:0000256" key="6">
    <source>
        <dbReference type="ARBA" id="ARBA00023242"/>
    </source>
</evidence>
<dbReference type="PANTHER" id="PTHR45176:SF1">
    <property type="entry name" value="TRANSDUCIN FAMILY PROTEIN _ WD-40 REPEAT FAMILY PROTEIN-RELATED"/>
    <property type="match status" value="1"/>
</dbReference>
<evidence type="ECO:0000256" key="8">
    <source>
        <dbReference type="SAM" id="MobiDB-lite"/>
    </source>
</evidence>
<comment type="caution">
    <text evidence="10">The sequence shown here is derived from an EMBL/GenBank/DDBJ whole genome shotgun (WGS) entry which is preliminary data.</text>
</comment>
<keyword evidence="4 7" id="KW-0853">WD repeat</keyword>
<gene>
    <name evidence="10" type="ORF">R1flu_024810</name>
</gene>
<dbReference type="Proteomes" id="UP001605036">
    <property type="component" value="Unassembled WGS sequence"/>
</dbReference>
<keyword evidence="5" id="KW-0677">Repeat</keyword>
<dbReference type="SUPFAM" id="SSF50978">
    <property type="entry name" value="WD40 repeat-like"/>
    <property type="match status" value="1"/>
</dbReference>
<evidence type="ECO:0000313" key="11">
    <source>
        <dbReference type="Proteomes" id="UP001605036"/>
    </source>
</evidence>